<organism evidence="27 28">
    <name type="scientific">Lophiotrema nucula</name>
    <dbReference type="NCBI Taxonomy" id="690887"/>
    <lineage>
        <taxon>Eukaryota</taxon>
        <taxon>Fungi</taxon>
        <taxon>Dikarya</taxon>
        <taxon>Ascomycota</taxon>
        <taxon>Pezizomycotina</taxon>
        <taxon>Dothideomycetes</taxon>
        <taxon>Pleosporomycetidae</taxon>
        <taxon>Pleosporales</taxon>
        <taxon>Lophiotremataceae</taxon>
        <taxon>Lophiotrema</taxon>
    </lineage>
</organism>
<feature type="binding site" evidence="21">
    <location>
        <position position="784"/>
    </location>
    <ligand>
        <name>ATP</name>
        <dbReference type="ChEBI" id="CHEBI:30616"/>
    </ligand>
</feature>
<feature type="binding site" evidence="21">
    <location>
        <position position="807"/>
    </location>
    <ligand>
        <name>ATP</name>
        <dbReference type="ChEBI" id="CHEBI:30616"/>
    </ligand>
</feature>
<dbReference type="FunFam" id="3.40.1110.10:FF:000048">
    <property type="entry name" value="Phospholipid-transporting ATPase"/>
    <property type="match status" value="1"/>
</dbReference>
<evidence type="ECO:0000256" key="7">
    <source>
        <dbReference type="ARBA" id="ARBA00022723"/>
    </source>
</evidence>
<dbReference type="PROSITE" id="PS00154">
    <property type="entry name" value="ATPASE_E1_E2"/>
    <property type="match status" value="1"/>
</dbReference>
<evidence type="ECO:0000256" key="15">
    <source>
        <dbReference type="ARBA" id="ARBA00034036"/>
    </source>
</evidence>
<dbReference type="SFLD" id="SFLDF00027">
    <property type="entry name" value="p-type_atpase"/>
    <property type="match status" value="1"/>
</dbReference>
<dbReference type="PRINTS" id="PR00119">
    <property type="entry name" value="CATATPASE"/>
</dbReference>
<feature type="compositionally biased region" description="Pro residues" evidence="24">
    <location>
        <begin position="1521"/>
        <end position="1532"/>
    </location>
</feature>
<feature type="binding site" evidence="21">
    <location>
        <position position="1056"/>
    </location>
    <ligand>
        <name>ATP</name>
        <dbReference type="ChEBI" id="CHEBI:30616"/>
    </ligand>
</feature>
<dbReference type="SUPFAM" id="SSF56784">
    <property type="entry name" value="HAD-like"/>
    <property type="match status" value="1"/>
</dbReference>
<dbReference type="InterPro" id="IPR044492">
    <property type="entry name" value="P_typ_ATPase_HD_dom"/>
</dbReference>
<feature type="transmembrane region" description="Helical" evidence="23">
    <location>
        <begin position="542"/>
        <end position="563"/>
    </location>
</feature>
<dbReference type="InterPro" id="IPR036412">
    <property type="entry name" value="HAD-like_sf"/>
</dbReference>
<feature type="binding site" evidence="21">
    <location>
        <position position="1057"/>
    </location>
    <ligand>
        <name>ATP</name>
        <dbReference type="ChEBI" id="CHEBI:30616"/>
    </ligand>
</feature>
<keyword evidence="6 23" id="KW-0812">Transmembrane</keyword>
<keyword evidence="9 21" id="KW-0067">ATP-binding</keyword>
<feature type="binding site" evidence="21">
    <location>
        <position position="922"/>
    </location>
    <ligand>
        <name>ATP</name>
        <dbReference type="ChEBI" id="CHEBI:30616"/>
    </ligand>
</feature>
<dbReference type="Proteomes" id="UP000799770">
    <property type="component" value="Unassembled WGS sequence"/>
</dbReference>
<keyword evidence="10 22" id="KW-0460">Magnesium</keyword>
<feature type="transmembrane region" description="Helical" evidence="23">
    <location>
        <begin position="494"/>
        <end position="517"/>
    </location>
</feature>
<dbReference type="InterPro" id="IPR023298">
    <property type="entry name" value="ATPase_P-typ_TM_dom_sf"/>
</dbReference>
<accession>A0A6A5ZB63</accession>
<dbReference type="SUPFAM" id="SSF81665">
    <property type="entry name" value="Calcium ATPase, transmembrane domain M"/>
    <property type="match status" value="1"/>
</dbReference>
<comment type="subcellular location">
    <subcellularLocation>
        <location evidence="2">Cell membrane</location>
        <topology evidence="2">Multi-pass membrane protein</topology>
    </subcellularLocation>
    <subcellularLocation>
        <location evidence="23">Membrane</location>
        <topology evidence="23">Multi-pass membrane protein</topology>
    </subcellularLocation>
</comment>
<dbReference type="Gene3D" id="2.70.150.10">
    <property type="entry name" value="Calcium-transporting ATPase, cytoplasmic transduction domain A"/>
    <property type="match status" value="1"/>
</dbReference>
<dbReference type="GO" id="GO:0070867">
    <property type="term" value="C:mating projection tip membrane"/>
    <property type="evidence" value="ECO:0007669"/>
    <property type="project" value="UniProtKB-ARBA"/>
</dbReference>
<feature type="binding site" evidence="21">
    <location>
        <position position="923"/>
    </location>
    <ligand>
        <name>ATP</name>
        <dbReference type="ChEBI" id="CHEBI:30616"/>
    </ligand>
</feature>
<evidence type="ECO:0000256" key="24">
    <source>
        <dbReference type="SAM" id="MobiDB-lite"/>
    </source>
</evidence>
<feature type="binding site" evidence="21">
    <location>
        <position position="1033"/>
    </location>
    <ligand>
        <name>ATP</name>
        <dbReference type="ChEBI" id="CHEBI:30616"/>
    </ligand>
</feature>
<feature type="region of interest" description="Disordered" evidence="24">
    <location>
        <begin position="1390"/>
        <end position="1437"/>
    </location>
</feature>
<evidence type="ECO:0000256" key="11">
    <source>
        <dbReference type="ARBA" id="ARBA00022967"/>
    </source>
</evidence>
<dbReference type="InterPro" id="IPR018303">
    <property type="entry name" value="ATPase_P-typ_P_site"/>
</dbReference>
<dbReference type="InterPro" id="IPR008250">
    <property type="entry name" value="ATPase_P-typ_transduc_dom_A_sf"/>
</dbReference>
<comment type="catalytic activity">
    <reaction evidence="19">
        <text>a 1,2-diacyl-sn-glycero-3-phosphocholine(out) + ATP + H2O = a 1,2-diacyl-sn-glycero-3-phosphocholine(in) + ADP + phosphate + H(+)</text>
        <dbReference type="Rhea" id="RHEA:38583"/>
        <dbReference type="ChEBI" id="CHEBI:15377"/>
        <dbReference type="ChEBI" id="CHEBI:15378"/>
        <dbReference type="ChEBI" id="CHEBI:30616"/>
        <dbReference type="ChEBI" id="CHEBI:43474"/>
        <dbReference type="ChEBI" id="CHEBI:57643"/>
        <dbReference type="ChEBI" id="CHEBI:456216"/>
    </reaction>
    <physiologicalReaction direction="left-to-right" evidence="19">
        <dbReference type="Rhea" id="RHEA:38584"/>
    </physiologicalReaction>
</comment>
<dbReference type="PANTHER" id="PTHR24092:SF180">
    <property type="entry name" value="PHOSPHOLIPID-TRANSPORTING ATPASE DNF1-RELATED"/>
    <property type="match status" value="1"/>
</dbReference>
<dbReference type="EMBL" id="ML977320">
    <property type="protein sequence ID" value="KAF2116712.1"/>
    <property type="molecule type" value="Genomic_DNA"/>
</dbReference>
<gene>
    <name evidence="27" type="ORF">BDV96DRAFT_645125</name>
</gene>
<keyword evidence="13" id="KW-0445">Lipid transport</keyword>
<dbReference type="FunFam" id="3.40.50.1000:FF:000108">
    <property type="entry name" value="Phospholipid-transporting ATPase"/>
    <property type="match status" value="1"/>
</dbReference>
<feature type="compositionally biased region" description="Basic and acidic residues" evidence="24">
    <location>
        <begin position="1506"/>
        <end position="1520"/>
    </location>
</feature>
<sequence>MALEPPYQEENEVTNPVKRIRWATHRAKGPKADNKRHSLKERLHRRIGSGGEKKRDSLGKEVGPADNESSEADSEENDAGRRVYFNIPLPQSERDEEGHPIAHYARNKIRTAKYTPISFIPKNLYFQFHNIANVYFLFIIILGIFSIFGASNPALNAVPLIVILVVTAVKDAVEDWRRTVLDNELNNAPVHRLVDYNNVNTAEDTVSAWRKVKKACTRGILSVWRLWANRKESKGKAGKEGANRPSIETRRESVVSTYGHDGDFQMTPVPSPLPGQSPPLPTDAVNFNGLTHIHEGDHARGGTQTPRSQKFWGSVIDPFKSIPDKARFKKDAWKNVQVGDFVRLYNDEEIPADIVVLSASSEDGACYVETKNLDGETNLKVRNALHCTRDVKHARHCEKATFYIESEGPHSNLYSYSAAIRWKQHNAKDPNAAPYNMVEPVSINNLLLRGSQLRNTEWVLGVVVFTGEETKIMINSGITPSKRAKITKDLNWNVVYNFFILFGMCLVSGIVLGVFWAKPDTSHSWFEFGSYGNNNAATDGVIAFWAAVILFQNLVPISLYITLEIIRTLQAVFIYNDVLMYYEKIDYPCTPKSWNISDDVGQIEYIFSDKTGTLTQNVMEFKKCTVNGVPYGEAYTEAQAGMQARQGINVEEETTRAREQIERDRVRMLEDIRRMHDNPYLRDEDLTFVAPDYIADLAGESGQEQRSATERFMIALALCHTVITERTPGDPPKIEFKAQSPDEAALVATARDVGFTVVGREDDRLLVNILGEERRYQVLNTLEFNSTRKRMSAIIRMPDGKIVLFCKGADSMIYSRLVPGAQKDLRATTGDHLEMFAREGLRTLCIAEREISEEEYQEWNIDYDVAANAVTGREEKLEEVSDRIENHLWLLGGTAIEDRLQDGVPDAISLLGKAGIKLWVLTGDKVETAINIGFSCNLLNNDMDLLVLKVEDESLATAEAVLDERLAIFGMTGSQEELDAAQDNHEPPPPTHAIIIDGDSLKLVLDDTLKRKFLLLCKQCRSVLCCRVSPSQKAAVVNMVKSGLDCLTLAIGDGANDVAMIQEAHVGVGIAGVEGRAAVMSSDYAIGQFRFLTRLVLVHGRWSYRRLAETIANFFYKNIVWTFSLFWYQIYTNFDSQYIFDYSYIVFFNLAFTSLPVILMGVLDQDVDDKVSLAVPQLYRRGIERKEWTQPKFWMYMVDGIYQSAIAFFMVYLVFSPATFTTENGLGIDELKRMGIIVATIAVAVANCYVLFNTYRWDWLMVLIVVISTLFIWFWTGVYTSFTSSAQFYKAAAEVYGSLTFWAVLLVAFVICLLPRFTAKSIQKIYFPLDVDIIREQVKQGKFDYLKQTEAYIPPAPEKVVSMSSEGVPQYKQANVHSGEDDMRPIYPPSVAPTATTHNPRSQNGSNSTDYTFRRSMEGMPPANPAHRMSLDRPRPSFDRARMSMDRVRPSFEQSNDFTSAAMLSRMESAHSRHSLPPAPQSPLREQQGGGQTMSRLRNVVRRFTVTKEEAPPHLRERHGTPPPSPPRGQAL</sequence>
<dbReference type="Pfam" id="PF13246">
    <property type="entry name" value="Cation_ATPase"/>
    <property type="match status" value="1"/>
</dbReference>
<evidence type="ECO:0000256" key="19">
    <source>
        <dbReference type="ARBA" id="ARBA00052223"/>
    </source>
</evidence>
<dbReference type="InterPro" id="IPR001757">
    <property type="entry name" value="P_typ_ATPase"/>
</dbReference>
<dbReference type="GO" id="GO:0005524">
    <property type="term" value="F:ATP binding"/>
    <property type="evidence" value="ECO:0007669"/>
    <property type="project" value="UniProtKB-UniRule"/>
</dbReference>
<feature type="transmembrane region" description="Helical" evidence="23">
    <location>
        <begin position="1142"/>
        <end position="1163"/>
    </location>
</feature>
<feature type="binding site" evidence="21">
    <location>
        <position position="609"/>
    </location>
    <ligand>
        <name>ATP</name>
        <dbReference type="ChEBI" id="CHEBI:30616"/>
    </ligand>
</feature>
<feature type="binding site" evidence="22">
    <location>
        <position position="1057"/>
    </location>
    <ligand>
        <name>Mg(2+)</name>
        <dbReference type="ChEBI" id="CHEBI:18420"/>
    </ligand>
</feature>
<dbReference type="Pfam" id="PF16209">
    <property type="entry name" value="PhoLip_ATPase_N"/>
    <property type="match status" value="1"/>
</dbReference>
<feature type="binding site" evidence="21">
    <location>
        <position position="842"/>
    </location>
    <ligand>
        <name>ATP</name>
        <dbReference type="ChEBI" id="CHEBI:30616"/>
    </ligand>
</feature>
<reference evidence="27" key="1">
    <citation type="journal article" date="2020" name="Stud. Mycol.">
        <title>101 Dothideomycetes genomes: a test case for predicting lifestyles and emergence of pathogens.</title>
        <authorList>
            <person name="Haridas S."/>
            <person name="Albert R."/>
            <person name="Binder M."/>
            <person name="Bloem J."/>
            <person name="Labutti K."/>
            <person name="Salamov A."/>
            <person name="Andreopoulos B."/>
            <person name="Baker S."/>
            <person name="Barry K."/>
            <person name="Bills G."/>
            <person name="Bluhm B."/>
            <person name="Cannon C."/>
            <person name="Castanera R."/>
            <person name="Culley D."/>
            <person name="Daum C."/>
            <person name="Ezra D."/>
            <person name="Gonzalez J."/>
            <person name="Henrissat B."/>
            <person name="Kuo A."/>
            <person name="Liang C."/>
            <person name="Lipzen A."/>
            <person name="Lutzoni F."/>
            <person name="Magnuson J."/>
            <person name="Mondo S."/>
            <person name="Nolan M."/>
            <person name="Ohm R."/>
            <person name="Pangilinan J."/>
            <person name="Park H.-J."/>
            <person name="Ramirez L."/>
            <person name="Alfaro M."/>
            <person name="Sun H."/>
            <person name="Tritt A."/>
            <person name="Yoshinaga Y."/>
            <person name="Zwiers L.-H."/>
            <person name="Turgeon B."/>
            <person name="Goodwin S."/>
            <person name="Spatafora J."/>
            <person name="Crous P."/>
            <person name="Grigoriev I."/>
        </authorList>
    </citation>
    <scope>NUCLEOTIDE SEQUENCE</scope>
    <source>
        <strain evidence="27">CBS 627.86</strain>
    </source>
</reference>
<feature type="binding site" evidence="21">
    <location>
        <position position="610"/>
    </location>
    <ligand>
        <name>ATP</name>
        <dbReference type="ChEBI" id="CHEBI:30616"/>
    </ligand>
</feature>
<keyword evidence="4" id="KW-0813">Transport</keyword>
<feature type="domain" description="P-type ATPase N-terminal" evidence="25">
    <location>
        <begin position="101"/>
        <end position="153"/>
    </location>
</feature>
<comment type="catalytic activity">
    <reaction evidence="15 23">
        <text>ATP + H2O + phospholipidSide 1 = ADP + phosphate + phospholipidSide 2.</text>
        <dbReference type="EC" id="7.6.2.1"/>
    </reaction>
</comment>
<dbReference type="OrthoDB" id="377733at2759"/>
<feature type="binding site" evidence="21">
    <location>
        <position position="1027"/>
    </location>
    <ligand>
        <name>ATP</name>
        <dbReference type="ChEBI" id="CHEBI:30616"/>
    </ligand>
</feature>
<dbReference type="CDD" id="cd02073">
    <property type="entry name" value="P-type_ATPase_APLT_Dnf-like"/>
    <property type="match status" value="1"/>
</dbReference>
<protein>
    <recommendedName>
        <fullName evidence="23">Phospholipid-transporting ATPase</fullName>
        <ecNumber evidence="23">7.6.2.1</ecNumber>
    </recommendedName>
</protein>
<evidence type="ECO:0000256" key="3">
    <source>
        <dbReference type="ARBA" id="ARBA00008109"/>
    </source>
</evidence>
<dbReference type="GO" id="GO:0140346">
    <property type="term" value="F:phosphatidylserine flippase activity"/>
    <property type="evidence" value="ECO:0007669"/>
    <property type="project" value="UniProtKB-ARBA"/>
</dbReference>
<evidence type="ECO:0000313" key="28">
    <source>
        <dbReference type="Proteomes" id="UP000799770"/>
    </source>
</evidence>
<feature type="binding site" evidence="21">
    <location>
        <position position="611"/>
    </location>
    <ligand>
        <name>ATP</name>
        <dbReference type="ChEBI" id="CHEBI:30616"/>
    </ligand>
</feature>
<dbReference type="Gene3D" id="3.40.50.1000">
    <property type="entry name" value="HAD superfamily/HAD-like"/>
    <property type="match status" value="1"/>
</dbReference>
<proteinExistence type="inferred from homology"/>
<evidence type="ECO:0000256" key="16">
    <source>
        <dbReference type="ARBA" id="ARBA00049128"/>
    </source>
</evidence>
<dbReference type="SUPFAM" id="SSF81660">
    <property type="entry name" value="Metal cation-transporting ATPase, ATP-binding domain N"/>
    <property type="match status" value="1"/>
</dbReference>
<feature type="binding site" evidence="21">
    <location>
        <position position="924"/>
    </location>
    <ligand>
        <name>ATP</name>
        <dbReference type="ChEBI" id="CHEBI:30616"/>
    </ligand>
</feature>
<dbReference type="GO" id="GO:0016887">
    <property type="term" value="F:ATP hydrolysis activity"/>
    <property type="evidence" value="ECO:0007669"/>
    <property type="project" value="InterPro"/>
</dbReference>
<evidence type="ECO:0000256" key="22">
    <source>
        <dbReference type="PIRSR" id="PIRSR606539-3"/>
    </source>
</evidence>
<evidence type="ECO:0000256" key="18">
    <source>
        <dbReference type="ARBA" id="ARBA00051303"/>
    </source>
</evidence>
<feature type="region of interest" description="Disordered" evidence="24">
    <location>
        <begin position="1465"/>
        <end position="1532"/>
    </location>
</feature>
<evidence type="ECO:0000256" key="4">
    <source>
        <dbReference type="ARBA" id="ARBA00022448"/>
    </source>
</evidence>
<dbReference type="GO" id="GO:0099040">
    <property type="term" value="P:ceramide translocation"/>
    <property type="evidence" value="ECO:0007669"/>
    <property type="project" value="UniProtKB-ARBA"/>
</dbReference>
<evidence type="ECO:0000256" key="20">
    <source>
        <dbReference type="PIRSR" id="PIRSR606539-1"/>
    </source>
</evidence>
<evidence type="ECO:0000256" key="1">
    <source>
        <dbReference type="ARBA" id="ARBA00001946"/>
    </source>
</evidence>
<dbReference type="GO" id="GO:0007163">
    <property type="term" value="P:establishment or maintenance of cell polarity"/>
    <property type="evidence" value="ECO:0007669"/>
    <property type="project" value="UniProtKB-ARBA"/>
</dbReference>
<dbReference type="SUPFAM" id="SSF81653">
    <property type="entry name" value="Calcium ATPase, transduction domain A"/>
    <property type="match status" value="1"/>
</dbReference>
<dbReference type="InterPro" id="IPR032630">
    <property type="entry name" value="P_typ_ATPase_c"/>
</dbReference>
<evidence type="ECO:0000256" key="8">
    <source>
        <dbReference type="ARBA" id="ARBA00022741"/>
    </source>
</evidence>
<keyword evidence="11 23" id="KW-1278">Translocase</keyword>
<comment type="catalytic activity">
    <reaction evidence="16">
        <text>a 1,2-diacyl-sn-glycero-3-phosphoethanolamine(out) + ATP + H2O = a 1,2-diacyl-sn-glycero-3-phosphoethanolamine(in) + ADP + phosphate + H(+)</text>
        <dbReference type="Rhea" id="RHEA:66132"/>
        <dbReference type="ChEBI" id="CHEBI:15377"/>
        <dbReference type="ChEBI" id="CHEBI:15378"/>
        <dbReference type="ChEBI" id="CHEBI:30616"/>
        <dbReference type="ChEBI" id="CHEBI:43474"/>
        <dbReference type="ChEBI" id="CHEBI:64612"/>
        <dbReference type="ChEBI" id="CHEBI:456216"/>
    </reaction>
    <physiologicalReaction direction="left-to-right" evidence="16">
        <dbReference type="Rhea" id="RHEA:66133"/>
    </physiologicalReaction>
</comment>
<feature type="compositionally biased region" description="Basic residues" evidence="24">
    <location>
        <begin position="18"/>
        <end position="29"/>
    </location>
</feature>
<feature type="domain" description="P-type ATPase C-terminal" evidence="26">
    <location>
        <begin position="1079"/>
        <end position="1328"/>
    </location>
</feature>
<dbReference type="NCBIfam" id="TIGR01652">
    <property type="entry name" value="ATPase-Plipid"/>
    <property type="match status" value="1"/>
</dbReference>
<comment type="catalytic activity">
    <reaction evidence="18">
        <text>a 1,2-diacyl-sn-glycero-3-phospho-L-serine(out) + ATP + H2O = a 1,2-diacyl-sn-glycero-3-phospho-L-serine(in) + ADP + phosphate + H(+)</text>
        <dbReference type="Rhea" id="RHEA:38567"/>
        <dbReference type="ChEBI" id="CHEBI:15377"/>
        <dbReference type="ChEBI" id="CHEBI:15378"/>
        <dbReference type="ChEBI" id="CHEBI:30616"/>
        <dbReference type="ChEBI" id="CHEBI:43474"/>
        <dbReference type="ChEBI" id="CHEBI:57262"/>
        <dbReference type="ChEBI" id="CHEBI:456216"/>
    </reaction>
    <physiologicalReaction direction="left-to-right" evidence="18">
        <dbReference type="Rhea" id="RHEA:38568"/>
    </physiologicalReaction>
</comment>
<dbReference type="GO" id="GO:0140351">
    <property type="term" value="F:glycosylceramide flippase activity"/>
    <property type="evidence" value="ECO:0007669"/>
    <property type="project" value="UniProtKB-ARBA"/>
</dbReference>
<evidence type="ECO:0000256" key="5">
    <source>
        <dbReference type="ARBA" id="ARBA00022475"/>
    </source>
</evidence>
<evidence type="ECO:0000256" key="12">
    <source>
        <dbReference type="ARBA" id="ARBA00022989"/>
    </source>
</evidence>
<keyword evidence="28" id="KW-1185">Reference proteome</keyword>
<feature type="transmembrane region" description="Helical" evidence="23">
    <location>
        <begin position="1259"/>
        <end position="1275"/>
    </location>
</feature>
<keyword evidence="12 23" id="KW-1133">Transmembrane helix</keyword>
<dbReference type="PANTHER" id="PTHR24092">
    <property type="entry name" value="PROBABLE PHOSPHOLIPID-TRANSPORTING ATPASE"/>
    <property type="match status" value="1"/>
</dbReference>
<evidence type="ECO:0000259" key="25">
    <source>
        <dbReference type="Pfam" id="PF16209"/>
    </source>
</evidence>
<evidence type="ECO:0000259" key="26">
    <source>
        <dbReference type="Pfam" id="PF16212"/>
    </source>
</evidence>
<evidence type="ECO:0000256" key="14">
    <source>
        <dbReference type="ARBA" id="ARBA00023136"/>
    </source>
</evidence>
<feature type="region of interest" description="Disordered" evidence="24">
    <location>
        <begin position="1"/>
        <end position="78"/>
    </location>
</feature>
<dbReference type="InterPro" id="IPR023214">
    <property type="entry name" value="HAD_sf"/>
</dbReference>
<feature type="transmembrane region" description="Helical" evidence="23">
    <location>
        <begin position="1295"/>
        <end position="1314"/>
    </location>
</feature>
<evidence type="ECO:0000313" key="27">
    <source>
        <dbReference type="EMBL" id="KAF2116712.1"/>
    </source>
</evidence>
<evidence type="ECO:0000256" key="21">
    <source>
        <dbReference type="PIRSR" id="PIRSR606539-2"/>
    </source>
</evidence>
<dbReference type="InterPro" id="IPR023299">
    <property type="entry name" value="ATPase_P-typ_cyto_dom_N"/>
</dbReference>
<dbReference type="SFLD" id="SFLDS00003">
    <property type="entry name" value="Haloacid_Dehalogenase"/>
    <property type="match status" value="1"/>
</dbReference>
<feature type="transmembrane region" description="Helical" evidence="23">
    <location>
        <begin position="1193"/>
        <end position="1215"/>
    </location>
</feature>
<dbReference type="FunFam" id="3.40.50.1000:FF:000001">
    <property type="entry name" value="Phospholipid-transporting ATPase IC"/>
    <property type="match status" value="1"/>
</dbReference>
<feature type="compositionally biased region" description="Basic residues" evidence="24">
    <location>
        <begin position="37"/>
        <end position="47"/>
    </location>
</feature>
<feature type="binding site" evidence="21">
    <location>
        <position position="743"/>
    </location>
    <ligand>
        <name>ATP</name>
        <dbReference type="ChEBI" id="CHEBI:30616"/>
    </ligand>
</feature>
<comment type="catalytic activity">
    <reaction evidence="17">
        <text>a beta-D-glucosyl-(1&lt;-&gt;1')-N-acylsphing-4-enine(out) + ATP + H2O = a beta-D-glucosyl-(1&lt;-&gt;1')-N-acylsphing-4-enine(in) + ADP + phosphate + H(+)</text>
        <dbReference type="Rhea" id="RHEA:66036"/>
        <dbReference type="ChEBI" id="CHEBI:15377"/>
        <dbReference type="ChEBI" id="CHEBI:15378"/>
        <dbReference type="ChEBI" id="CHEBI:22801"/>
        <dbReference type="ChEBI" id="CHEBI:30616"/>
        <dbReference type="ChEBI" id="CHEBI:43474"/>
        <dbReference type="ChEBI" id="CHEBI:456216"/>
    </reaction>
    <physiologicalReaction direction="left-to-right" evidence="17">
        <dbReference type="Rhea" id="RHEA:66037"/>
    </physiologicalReaction>
</comment>
<dbReference type="SFLD" id="SFLDG00002">
    <property type="entry name" value="C1.7:_P-type_atpase_like"/>
    <property type="match status" value="1"/>
</dbReference>
<feature type="binding site" evidence="22">
    <location>
        <position position="611"/>
    </location>
    <ligand>
        <name>Mg(2+)</name>
        <dbReference type="ChEBI" id="CHEBI:18420"/>
    </ligand>
</feature>
<name>A0A6A5ZB63_9PLEO</name>
<dbReference type="EC" id="7.6.2.1" evidence="23"/>
<comment type="similarity">
    <text evidence="3 23">Belongs to the cation transport ATPase (P-type) (TC 3.A.3) family. Type IV subfamily.</text>
</comment>
<evidence type="ECO:0000256" key="23">
    <source>
        <dbReference type="RuleBase" id="RU362033"/>
    </source>
</evidence>
<feature type="compositionally biased region" description="Polar residues" evidence="24">
    <location>
        <begin position="1393"/>
        <end position="1411"/>
    </location>
</feature>
<keyword evidence="14 23" id="KW-0472">Membrane</keyword>
<evidence type="ECO:0000256" key="6">
    <source>
        <dbReference type="ARBA" id="ARBA00022692"/>
    </source>
</evidence>
<feature type="transmembrane region" description="Helical" evidence="23">
    <location>
        <begin position="1235"/>
        <end position="1252"/>
    </location>
</feature>
<evidence type="ECO:0000256" key="10">
    <source>
        <dbReference type="ARBA" id="ARBA00022842"/>
    </source>
</evidence>
<evidence type="ECO:0000256" key="17">
    <source>
        <dbReference type="ARBA" id="ARBA00050913"/>
    </source>
</evidence>
<evidence type="ECO:0000256" key="13">
    <source>
        <dbReference type="ARBA" id="ARBA00023055"/>
    </source>
</evidence>
<evidence type="ECO:0000256" key="2">
    <source>
        <dbReference type="ARBA" id="ARBA00004651"/>
    </source>
</evidence>
<dbReference type="GO" id="GO:0006897">
    <property type="term" value="P:endocytosis"/>
    <property type="evidence" value="ECO:0007669"/>
    <property type="project" value="UniProtKB-ARBA"/>
</dbReference>
<feature type="transmembrane region" description="Helical" evidence="23">
    <location>
        <begin position="131"/>
        <end position="148"/>
    </location>
</feature>
<dbReference type="Gene3D" id="3.40.1110.10">
    <property type="entry name" value="Calcium-transporting ATPase, cytoplasmic domain N"/>
    <property type="match status" value="1"/>
</dbReference>
<feature type="transmembrane region" description="Helical" evidence="23">
    <location>
        <begin position="1111"/>
        <end position="1130"/>
    </location>
</feature>
<dbReference type="InterPro" id="IPR032631">
    <property type="entry name" value="P-type_ATPase_N"/>
</dbReference>
<keyword evidence="5" id="KW-1003">Cell membrane</keyword>
<comment type="cofactor">
    <cofactor evidence="1 22">
        <name>Mg(2+)</name>
        <dbReference type="ChEBI" id="CHEBI:18420"/>
    </cofactor>
</comment>
<feature type="active site" description="4-aspartylphosphate intermediate" evidence="20">
    <location>
        <position position="609"/>
    </location>
</feature>
<dbReference type="Pfam" id="PF16212">
    <property type="entry name" value="PhoLip_ATPase_C"/>
    <property type="match status" value="1"/>
</dbReference>
<dbReference type="InterPro" id="IPR006539">
    <property type="entry name" value="P-type_ATPase_IV"/>
</dbReference>
<feature type="binding site" evidence="22">
    <location>
        <position position="609"/>
    </location>
    <ligand>
        <name>Mg(2+)</name>
        <dbReference type="ChEBI" id="CHEBI:18420"/>
    </ligand>
</feature>
<keyword evidence="8 21" id="KW-0547">Nucleotide-binding</keyword>
<evidence type="ECO:0000256" key="9">
    <source>
        <dbReference type="ARBA" id="ARBA00022840"/>
    </source>
</evidence>
<dbReference type="GO" id="GO:0000287">
    <property type="term" value="F:magnesium ion binding"/>
    <property type="evidence" value="ECO:0007669"/>
    <property type="project" value="UniProtKB-UniRule"/>
</dbReference>
<dbReference type="GO" id="GO:1990531">
    <property type="term" value="C:phospholipid-translocating ATPase complex"/>
    <property type="evidence" value="ECO:0007669"/>
    <property type="project" value="UniProtKB-ARBA"/>
</dbReference>
<dbReference type="NCBIfam" id="TIGR01494">
    <property type="entry name" value="ATPase_P-type"/>
    <property type="match status" value="1"/>
</dbReference>
<keyword evidence="7 22" id="KW-0479">Metal-binding</keyword>
<feature type="binding site" evidence="22">
    <location>
        <position position="1053"/>
    </location>
    <ligand>
        <name>Mg(2+)</name>
        <dbReference type="ChEBI" id="CHEBI:18420"/>
    </ligand>
</feature>
<feature type="compositionally biased region" description="Acidic residues" evidence="24">
    <location>
        <begin position="68"/>
        <end position="77"/>
    </location>
</feature>